<evidence type="ECO:0000313" key="1">
    <source>
        <dbReference type="EMBL" id="GFP78374.1"/>
    </source>
</evidence>
<dbReference type="AlphaFoldDB" id="A0A6V8SM99"/>
<dbReference type="EMBL" id="BLZR01000001">
    <property type="protein sequence ID" value="GFP78374.1"/>
    <property type="molecule type" value="Genomic_DNA"/>
</dbReference>
<organism evidence="1 2">
    <name type="scientific">Clostridium fungisolvens</name>
    <dbReference type="NCBI Taxonomy" id="1604897"/>
    <lineage>
        <taxon>Bacteria</taxon>
        <taxon>Bacillati</taxon>
        <taxon>Bacillota</taxon>
        <taxon>Clostridia</taxon>
        <taxon>Eubacteriales</taxon>
        <taxon>Clostridiaceae</taxon>
        <taxon>Clostridium</taxon>
    </lineage>
</organism>
<sequence>MEYSELRGIIGANCKEYTAKDDILMMSMRLASVSCDNCSHYVGGSCNKDSFERLKQIAQNN</sequence>
<dbReference type="Proteomes" id="UP000580568">
    <property type="component" value="Unassembled WGS sequence"/>
</dbReference>
<proteinExistence type="predicted"/>
<evidence type="ECO:0000313" key="2">
    <source>
        <dbReference type="Proteomes" id="UP000580568"/>
    </source>
</evidence>
<accession>A0A6V8SM99</accession>
<gene>
    <name evidence="1" type="ORF">bsdtw1_04596</name>
</gene>
<name>A0A6V8SM99_9CLOT</name>
<dbReference type="RefSeq" id="WP_183279672.1">
    <property type="nucleotide sequence ID" value="NZ_BLZR01000001.1"/>
</dbReference>
<reference evidence="1 2" key="1">
    <citation type="submission" date="2020-07" db="EMBL/GenBank/DDBJ databases">
        <title>A new beta-1,3-glucan-decomposing anaerobic bacterium isolated from anoxic soil subjected to biological soil disinfestation.</title>
        <authorList>
            <person name="Ueki A."/>
            <person name="Tonouchi A."/>
        </authorList>
    </citation>
    <scope>NUCLEOTIDE SEQUENCE [LARGE SCALE GENOMIC DNA]</scope>
    <source>
        <strain evidence="1 2">TW1</strain>
    </source>
</reference>
<protein>
    <submittedName>
        <fullName evidence="1">Uncharacterized protein</fullName>
    </submittedName>
</protein>
<comment type="caution">
    <text evidence="1">The sequence shown here is derived from an EMBL/GenBank/DDBJ whole genome shotgun (WGS) entry which is preliminary data.</text>
</comment>
<keyword evidence="2" id="KW-1185">Reference proteome</keyword>